<reference evidence="2" key="1">
    <citation type="submission" date="2021-01" db="EMBL/GenBank/DDBJ databases">
        <authorList>
            <person name="Corre E."/>
            <person name="Pelletier E."/>
            <person name="Niang G."/>
            <person name="Scheremetjew M."/>
            <person name="Finn R."/>
            <person name="Kale V."/>
            <person name="Holt S."/>
            <person name="Cochrane G."/>
            <person name="Meng A."/>
            <person name="Brown T."/>
            <person name="Cohen L."/>
        </authorList>
    </citation>
    <scope>NUCLEOTIDE SEQUENCE</scope>
    <source>
        <strain evidence="2">SPMC142</strain>
    </source>
</reference>
<keyword evidence="1" id="KW-0472">Membrane</keyword>
<evidence type="ECO:0000313" key="2">
    <source>
        <dbReference type="EMBL" id="CAE0563186.1"/>
    </source>
</evidence>
<dbReference type="Pfam" id="PF07787">
    <property type="entry name" value="TMEM43"/>
    <property type="match status" value="1"/>
</dbReference>
<proteinExistence type="predicted"/>
<keyword evidence="1" id="KW-1133">Transmembrane helix</keyword>
<dbReference type="AlphaFoldDB" id="A0A7S3WKY8"/>
<accession>A0A7S3WKY8</accession>
<protein>
    <submittedName>
        <fullName evidence="2">Uncharacterized protein</fullName>
    </submittedName>
</protein>
<gene>
    <name evidence="2" type="ORF">SACU0126_LOCUS17664</name>
</gene>
<dbReference type="EMBL" id="HBIQ01055440">
    <property type="protein sequence ID" value="CAE0563186.1"/>
    <property type="molecule type" value="Transcribed_RNA"/>
</dbReference>
<sequence length="104" mass="11467">MFAHAEDTQQCIHLVLQVLGFVLLFVGFHCMLSFVPTLFRVIPFLGTWIQWFGNFLATGASLLLAGCVWCLTVALAWLAMRPGKALLLLSVATLLVVLPSRLAH</sequence>
<organism evidence="2">
    <name type="scientific">Strombidinopsis acuminata</name>
    <dbReference type="NCBI Taxonomy" id="141414"/>
    <lineage>
        <taxon>Eukaryota</taxon>
        <taxon>Sar</taxon>
        <taxon>Alveolata</taxon>
        <taxon>Ciliophora</taxon>
        <taxon>Intramacronucleata</taxon>
        <taxon>Spirotrichea</taxon>
        <taxon>Choreotrichia</taxon>
        <taxon>Choreotrichida</taxon>
        <taxon>Strombidinopsidae</taxon>
        <taxon>Strombidinopsis</taxon>
    </lineage>
</organism>
<evidence type="ECO:0000256" key="1">
    <source>
        <dbReference type="SAM" id="Phobius"/>
    </source>
</evidence>
<feature type="transmembrane region" description="Helical" evidence="1">
    <location>
        <begin position="85"/>
        <end position="103"/>
    </location>
</feature>
<name>A0A7S3WKY8_9SPIT</name>
<feature type="transmembrane region" description="Helical" evidence="1">
    <location>
        <begin position="12"/>
        <end position="35"/>
    </location>
</feature>
<feature type="transmembrane region" description="Helical" evidence="1">
    <location>
        <begin position="55"/>
        <end position="78"/>
    </location>
</feature>
<keyword evidence="1" id="KW-0812">Transmembrane</keyword>
<dbReference type="InterPro" id="IPR012430">
    <property type="entry name" value="TMEM43_fam"/>
</dbReference>